<evidence type="ECO:0000259" key="1">
    <source>
        <dbReference type="Pfam" id="PF24626"/>
    </source>
</evidence>
<dbReference type="InterPro" id="IPR056924">
    <property type="entry name" value="SH3_Tf2-1"/>
</dbReference>
<reference evidence="2" key="5">
    <citation type="journal article" date="2021" name="G3 (Bethesda)">
        <title>Aegilops tauschii genome assembly Aet v5.0 features greater sequence contiguity and improved annotation.</title>
        <authorList>
            <person name="Wang L."/>
            <person name="Zhu T."/>
            <person name="Rodriguez J.C."/>
            <person name="Deal K.R."/>
            <person name="Dubcovsky J."/>
            <person name="McGuire P.E."/>
            <person name="Lux T."/>
            <person name="Spannagl M."/>
            <person name="Mayer K.F.X."/>
            <person name="Baldrich P."/>
            <person name="Meyers B.C."/>
            <person name="Huo N."/>
            <person name="Gu Y.Q."/>
            <person name="Zhou H."/>
            <person name="Devos K.M."/>
            <person name="Bennetzen J.L."/>
            <person name="Unver T."/>
            <person name="Budak H."/>
            <person name="Gulick P.J."/>
            <person name="Galiba G."/>
            <person name="Kalapos B."/>
            <person name="Nelson D.R."/>
            <person name="Li P."/>
            <person name="You F.M."/>
            <person name="Luo M.C."/>
            <person name="Dvorak J."/>
        </authorList>
    </citation>
    <scope>NUCLEOTIDE SEQUENCE [LARGE SCALE GENOMIC DNA]</scope>
    <source>
        <strain evidence="2">cv. AL8/78</strain>
    </source>
</reference>
<evidence type="ECO:0000313" key="3">
    <source>
        <dbReference type="Proteomes" id="UP000015105"/>
    </source>
</evidence>
<reference evidence="3" key="2">
    <citation type="journal article" date="2017" name="Nat. Plants">
        <title>The Aegilops tauschii genome reveals multiple impacts of transposons.</title>
        <authorList>
            <person name="Zhao G."/>
            <person name="Zou C."/>
            <person name="Li K."/>
            <person name="Wang K."/>
            <person name="Li T."/>
            <person name="Gao L."/>
            <person name="Zhang X."/>
            <person name="Wang H."/>
            <person name="Yang Z."/>
            <person name="Liu X."/>
            <person name="Jiang W."/>
            <person name="Mao L."/>
            <person name="Kong X."/>
            <person name="Jiao Y."/>
            <person name="Jia J."/>
        </authorList>
    </citation>
    <scope>NUCLEOTIDE SEQUENCE [LARGE SCALE GENOMIC DNA]</scope>
    <source>
        <strain evidence="3">cv. AL8/78</strain>
    </source>
</reference>
<evidence type="ECO:0000313" key="2">
    <source>
        <dbReference type="EnsemblPlants" id="AET3Gv20493300.1"/>
    </source>
</evidence>
<organism evidence="2 3">
    <name type="scientific">Aegilops tauschii subsp. strangulata</name>
    <name type="common">Goatgrass</name>
    <dbReference type="NCBI Taxonomy" id="200361"/>
    <lineage>
        <taxon>Eukaryota</taxon>
        <taxon>Viridiplantae</taxon>
        <taxon>Streptophyta</taxon>
        <taxon>Embryophyta</taxon>
        <taxon>Tracheophyta</taxon>
        <taxon>Spermatophyta</taxon>
        <taxon>Magnoliopsida</taxon>
        <taxon>Liliopsida</taxon>
        <taxon>Poales</taxon>
        <taxon>Poaceae</taxon>
        <taxon>BOP clade</taxon>
        <taxon>Pooideae</taxon>
        <taxon>Triticodae</taxon>
        <taxon>Triticeae</taxon>
        <taxon>Triticinae</taxon>
        <taxon>Aegilops</taxon>
    </lineage>
</organism>
<dbReference type="Gramene" id="AET3Gv20493300.1">
    <property type="protein sequence ID" value="AET3Gv20493300.1"/>
    <property type="gene ID" value="AET3Gv20493300"/>
</dbReference>
<sequence>VGDMVYVKLQPYGHTSLSIHGHLKLHSKYYGPFRVMEKIGTVAYRLLLPEGCQLHPTFHVSQLKKHLGPEAVPNPKLPLLDEQGNILIQPEAILERKRIPRV</sequence>
<name>A0A453EW67_AEGTS</name>
<dbReference type="PANTHER" id="PTHR46148:SF52">
    <property type="entry name" value="OS04G0603800 PROTEIN"/>
    <property type="match status" value="1"/>
</dbReference>
<dbReference type="AlphaFoldDB" id="A0A453EW67"/>
<reference evidence="2" key="4">
    <citation type="submission" date="2019-03" db="UniProtKB">
        <authorList>
            <consortium name="EnsemblPlants"/>
        </authorList>
    </citation>
    <scope>IDENTIFICATION</scope>
</reference>
<reference evidence="2" key="3">
    <citation type="journal article" date="2017" name="Nature">
        <title>Genome sequence of the progenitor of the wheat D genome Aegilops tauschii.</title>
        <authorList>
            <person name="Luo M.C."/>
            <person name="Gu Y.Q."/>
            <person name="Puiu D."/>
            <person name="Wang H."/>
            <person name="Twardziok S.O."/>
            <person name="Deal K.R."/>
            <person name="Huo N."/>
            <person name="Zhu T."/>
            <person name="Wang L."/>
            <person name="Wang Y."/>
            <person name="McGuire P.E."/>
            <person name="Liu S."/>
            <person name="Long H."/>
            <person name="Ramasamy R.K."/>
            <person name="Rodriguez J.C."/>
            <person name="Van S.L."/>
            <person name="Yuan L."/>
            <person name="Wang Z."/>
            <person name="Xia Z."/>
            <person name="Xiao L."/>
            <person name="Anderson O.D."/>
            <person name="Ouyang S."/>
            <person name="Liang Y."/>
            <person name="Zimin A.V."/>
            <person name="Pertea G."/>
            <person name="Qi P."/>
            <person name="Bennetzen J.L."/>
            <person name="Dai X."/>
            <person name="Dawson M.W."/>
            <person name="Muller H.G."/>
            <person name="Kugler K."/>
            <person name="Rivarola-Duarte L."/>
            <person name="Spannagl M."/>
            <person name="Mayer K.F.X."/>
            <person name="Lu F.H."/>
            <person name="Bevan M.W."/>
            <person name="Leroy P."/>
            <person name="Li P."/>
            <person name="You F.M."/>
            <person name="Sun Q."/>
            <person name="Liu Z."/>
            <person name="Lyons E."/>
            <person name="Wicker T."/>
            <person name="Salzberg S.L."/>
            <person name="Devos K.M."/>
            <person name="Dvorak J."/>
        </authorList>
    </citation>
    <scope>NUCLEOTIDE SEQUENCE [LARGE SCALE GENOMIC DNA]</scope>
    <source>
        <strain evidence="2">cv. AL8/78</strain>
    </source>
</reference>
<dbReference type="PANTHER" id="PTHR46148">
    <property type="entry name" value="CHROMO DOMAIN-CONTAINING PROTEIN"/>
    <property type="match status" value="1"/>
</dbReference>
<feature type="domain" description="Tf2-1-like SH3-like" evidence="1">
    <location>
        <begin position="2"/>
        <end position="66"/>
    </location>
</feature>
<dbReference type="Proteomes" id="UP000015105">
    <property type="component" value="Chromosome 3D"/>
</dbReference>
<accession>A0A453EW67</accession>
<protein>
    <recommendedName>
        <fullName evidence="1">Tf2-1-like SH3-like domain-containing protein</fullName>
    </recommendedName>
</protein>
<keyword evidence="3" id="KW-1185">Reference proteome</keyword>
<dbReference type="Pfam" id="PF24626">
    <property type="entry name" value="SH3_Tf2-1"/>
    <property type="match status" value="1"/>
</dbReference>
<reference evidence="3" key="1">
    <citation type="journal article" date="2014" name="Science">
        <title>Ancient hybridizations among the ancestral genomes of bread wheat.</title>
        <authorList>
            <consortium name="International Wheat Genome Sequencing Consortium,"/>
            <person name="Marcussen T."/>
            <person name="Sandve S.R."/>
            <person name="Heier L."/>
            <person name="Spannagl M."/>
            <person name="Pfeifer M."/>
            <person name="Jakobsen K.S."/>
            <person name="Wulff B.B."/>
            <person name="Steuernagel B."/>
            <person name="Mayer K.F."/>
            <person name="Olsen O.A."/>
        </authorList>
    </citation>
    <scope>NUCLEOTIDE SEQUENCE [LARGE SCALE GENOMIC DNA]</scope>
    <source>
        <strain evidence="3">cv. AL8/78</strain>
    </source>
</reference>
<proteinExistence type="predicted"/>
<dbReference type="EnsemblPlants" id="AET3Gv20493300.1">
    <property type="protein sequence ID" value="AET3Gv20493300.1"/>
    <property type="gene ID" value="AET3Gv20493300"/>
</dbReference>